<organism evidence="1 2">
    <name type="scientific">Stylosanthes scabra</name>
    <dbReference type="NCBI Taxonomy" id="79078"/>
    <lineage>
        <taxon>Eukaryota</taxon>
        <taxon>Viridiplantae</taxon>
        <taxon>Streptophyta</taxon>
        <taxon>Embryophyta</taxon>
        <taxon>Tracheophyta</taxon>
        <taxon>Spermatophyta</taxon>
        <taxon>Magnoliopsida</taxon>
        <taxon>eudicotyledons</taxon>
        <taxon>Gunneridae</taxon>
        <taxon>Pentapetalae</taxon>
        <taxon>rosids</taxon>
        <taxon>fabids</taxon>
        <taxon>Fabales</taxon>
        <taxon>Fabaceae</taxon>
        <taxon>Papilionoideae</taxon>
        <taxon>50 kb inversion clade</taxon>
        <taxon>dalbergioids sensu lato</taxon>
        <taxon>Dalbergieae</taxon>
        <taxon>Pterocarpus clade</taxon>
        <taxon>Stylosanthes</taxon>
    </lineage>
</organism>
<evidence type="ECO:0000313" key="1">
    <source>
        <dbReference type="EMBL" id="MED6175705.1"/>
    </source>
</evidence>
<comment type="caution">
    <text evidence="1">The sequence shown here is derived from an EMBL/GenBank/DDBJ whole genome shotgun (WGS) entry which is preliminary data.</text>
</comment>
<accession>A0ABU6VSK8</accession>
<evidence type="ECO:0000313" key="2">
    <source>
        <dbReference type="Proteomes" id="UP001341840"/>
    </source>
</evidence>
<keyword evidence="2" id="KW-1185">Reference proteome</keyword>
<dbReference type="EMBL" id="JASCZI010152225">
    <property type="protein sequence ID" value="MED6175705.1"/>
    <property type="molecule type" value="Genomic_DNA"/>
</dbReference>
<reference evidence="1 2" key="1">
    <citation type="journal article" date="2023" name="Plants (Basel)">
        <title>Bridging the Gap: Combining Genomics and Transcriptomics Approaches to Understand Stylosanthes scabra, an Orphan Legume from the Brazilian Caatinga.</title>
        <authorList>
            <person name="Ferreira-Neto J.R.C."/>
            <person name="da Silva M.D."/>
            <person name="Binneck E."/>
            <person name="de Melo N.F."/>
            <person name="da Silva R.H."/>
            <person name="de Melo A.L.T.M."/>
            <person name="Pandolfi V."/>
            <person name="Bustamante F.O."/>
            <person name="Brasileiro-Vidal A.C."/>
            <person name="Benko-Iseppon A.M."/>
        </authorList>
    </citation>
    <scope>NUCLEOTIDE SEQUENCE [LARGE SCALE GENOMIC DNA]</scope>
    <source>
        <tissue evidence="1">Leaves</tissue>
    </source>
</reference>
<protein>
    <submittedName>
        <fullName evidence="1">Uncharacterized protein</fullName>
    </submittedName>
</protein>
<dbReference type="Proteomes" id="UP001341840">
    <property type="component" value="Unassembled WGS sequence"/>
</dbReference>
<gene>
    <name evidence="1" type="ORF">PIB30_080856</name>
</gene>
<name>A0ABU6VSK8_9FABA</name>
<sequence length="125" mass="14363">MFFSLSFFSLRHRLVLIFIVLWLVLEIVLGNPSLPFSLIPCAILTILSAIISSTRTSSPFIKTKVVFGKIKVKMVRTLYHSQGYPFGHAEIQNDRDGTKFVVNGQRLKHYMVDEQHNQQQIVTQQ</sequence>
<proteinExistence type="predicted"/>